<gene>
    <name evidence="3" type="ORF">DM02DRAFT_244802</name>
</gene>
<sequence length="328" mass="38821">MYKPPSTPRYTRATEASKAKRSPKSRSYRSSTFRDVHANTVVIPPADPKKMCPLAILPAEIRLLIYNYVLPQGPVLIDATPRPRGGINERTRNRWPAILRVCRLIRKEAAHEFYAKTPFEAYIFSFEICSPNWTTYVSKTDFDSLAQNRNMTMLLPCFTTSSHIPSWQQSKNFGNIYDIGRKRCQNHFLTFCTLAKWWLQCGQHSMRNVDWRYNFWQPNYRHDIFYMSKPHEYLWAWLFEKMSTVVLPCVQQNWTRSSNKRAMKKPALGMLEALDREFKEAHPIAKQKALSSWLLTPGERAAREFDEDKKENEWNTRVQLLRRHLHKW</sequence>
<evidence type="ECO:0000256" key="1">
    <source>
        <dbReference type="SAM" id="MobiDB-lite"/>
    </source>
</evidence>
<dbReference type="Proteomes" id="UP000244855">
    <property type="component" value="Unassembled WGS sequence"/>
</dbReference>
<feature type="domain" description="2EXR" evidence="2">
    <location>
        <begin position="57"/>
        <end position="117"/>
    </location>
</feature>
<dbReference type="AlphaFoldDB" id="A0A2V1E1H9"/>
<keyword evidence="4" id="KW-1185">Reference proteome</keyword>
<feature type="region of interest" description="Disordered" evidence="1">
    <location>
        <begin position="1"/>
        <end position="31"/>
    </location>
</feature>
<protein>
    <recommendedName>
        <fullName evidence="2">2EXR domain-containing protein</fullName>
    </recommendedName>
</protein>
<reference evidence="3 4" key="1">
    <citation type="journal article" date="2018" name="Sci. Rep.">
        <title>Comparative genomics provides insights into the lifestyle and reveals functional heterogeneity of dark septate endophytic fungi.</title>
        <authorList>
            <person name="Knapp D.G."/>
            <person name="Nemeth J.B."/>
            <person name="Barry K."/>
            <person name="Hainaut M."/>
            <person name="Henrissat B."/>
            <person name="Johnson J."/>
            <person name="Kuo A."/>
            <person name="Lim J.H.P."/>
            <person name="Lipzen A."/>
            <person name="Nolan M."/>
            <person name="Ohm R.A."/>
            <person name="Tamas L."/>
            <person name="Grigoriev I.V."/>
            <person name="Spatafora J.W."/>
            <person name="Nagy L.G."/>
            <person name="Kovacs G.M."/>
        </authorList>
    </citation>
    <scope>NUCLEOTIDE SEQUENCE [LARGE SCALE GENOMIC DNA]</scope>
    <source>
        <strain evidence="3 4">DSE2036</strain>
    </source>
</reference>
<dbReference type="InterPro" id="IPR038883">
    <property type="entry name" value="AN11006-like"/>
</dbReference>
<name>A0A2V1E1H9_9PLEO</name>
<proteinExistence type="predicted"/>
<dbReference type="Pfam" id="PF20150">
    <property type="entry name" value="2EXR"/>
    <property type="match status" value="1"/>
</dbReference>
<evidence type="ECO:0000259" key="2">
    <source>
        <dbReference type="Pfam" id="PF20150"/>
    </source>
</evidence>
<accession>A0A2V1E1H9</accession>
<dbReference type="PANTHER" id="PTHR42085:SF1">
    <property type="entry name" value="F-BOX DOMAIN-CONTAINING PROTEIN"/>
    <property type="match status" value="1"/>
</dbReference>
<dbReference type="OrthoDB" id="3942472at2759"/>
<dbReference type="PANTHER" id="PTHR42085">
    <property type="entry name" value="F-BOX DOMAIN-CONTAINING PROTEIN"/>
    <property type="match status" value="1"/>
</dbReference>
<dbReference type="InterPro" id="IPR045518">
    <property type="entry name" value="2EXR"/>
</dbReference>
<evidence type="ECO:0000313" key="4">
    <source>
        <dbReference type="Proteomes" id="UP000244855"/>
    </source>
</evidence>
<evidence type="ECO:0000313" key="3">
    <source>
        <dbReference type="EMBL" id="PVI03504.1"/>
    </source>
</evidence>
<dbReference type="EMBL" id="KZ805330">
    <property type="protein sequence ID" value="PVI03504.1"/>
    <property type="molecule type" value="Genomic_DNA"/>
</dbReference>
<organism evidence="3 4">
    <name type="scientific">Periconia macrospinosa</name>
    <dbReference type="NCBI Taxonomy" id="97972"/>
    <lineage>
        <taxon>Eukaryota</taxon>
        <taxon>Fungi</taxon>
        <taxon>Dikarya</taxon>
        <taxon>Ascomycota</taxon>
        <taxon>Pezizomycotina</taxon>
        <taxon>Dothideomycetes</taxon>
        <taxon>Pleosporomycetidae</taxon>
        <taxon>Pleosporales</taxon>
        <taxon>Massarineae</taxon>
        <taxon>Periconiaceae</taxon>
        <taxon>Periconia</taxon>
    </lineage>
</organism>